<dbReference type="AlphaFoldDB" id="A0A834CV54"/>
<dbReference type="Proteomes" id="UP000619265">
    <property type="component" value="Unassembled WGS sequence"/>
</dbReference>
<name>A0A834CV54_JUGRE</name>
<dbReference type="EMBL" id="LIHL02000006">
    <property type="protein sequence ID" value="KAF5468880.1"/>
    <property type="molecule type" value="Genomic_DNA"/>
</dbReference>
<evidence type="ECO:0008006" key="3">
    <source>
        <dbReference type="Google" id="ProtNLM"/>
    </source>
</evidence>
<comment type="caution">
    <text evidence="1">The sequence shown here is derived from an EMBL/GenBank/DDBJ whole genome shotgun (WGS) entry which is preliminary data.</text>
</comment>
<dbReference type="SUPFAM" id="SSF56672">
    <property type="entry name" value="DNA/RNA polymerases"/>
    <property type="match status" value="1"/>
</dbReference>
<dbReference type="Gene3D" id="3.10.10.10">
    <property type="entry name" value="HIV Type 1 Reverse Transcriptase, subunit A, domain 1"/>
    <property type="match status" value="1"/>
</dbReference>
<sequence length="112" mass="13059">MDVVKKKILKLLEVGVIYPTSDSNWVSPVQVVPKKTGIIVVKNHNDELVPTRVQNGWQLFRLFPNCNCSGGSRKDDFYMPIRNFWISSNALWPLQRPSHFPEVYGWHIFILY</sequence>
<gene>
    <name evidence="1" type="ORF">F2P56_012991</name>
</gene>
<evidence type="ECO:0000313" key="1">
    <source>
        <dbReference type="EMBL" id="KAF5468880.1"/>
    </source>
</evidence>
<dbReference type="Gramene" id="Jr06_12820_p1">
    <property type="protein sequence ID" value="cds.Jr06_12820_p1"/>
    <property type="gene ID" value="Jr06_12820"/>
</dbReference>
<accession>A0A834CV54</accession>
<organism evidence="1 2">
    <name type="scientific">Juglans regia</name>
    <name type="common">English walnut</name>
    <dbReference type="NCBI Taxonomy" id="51240"/>
    <lineage>
        <taxon>Eukaryota</taxon>
        <taxon>Viridiplantae</taxon>
        <taxon>Streptophyta</taxon>
        <taxon>Embryophyta</taxon>
        <taxon>Tracheophyta</taxon>
        <taxon>Spermatophyta</taxon>
        <taxon>Magnoliopsida</taxon>
        <taxon>eudicotyledons</taxon>
        <taxon>Gunneridae</taxon>
        <taxon>Pentapetalae</taxon>
        <taxon>rosids</taxon>
        <taxon>fabids</taxon>
        <taxon>Fagales</taxon>
        <taxon>Juglandaceae</taxon>
        <taxon>Juglans</taxon>
    </lineage>
</organism>
<reference evidence="1" key="1">
    <citation type="submission" date="2015-10" db="EMBL/GenBank/DDBJ databases">
        <authorList>
            <person name="Martinez-Garcia P.J."/>
            <person name="Crepeau M.W."/>
            <person name="Puiu D."/>
            <person name="Gonzalez-Ibeas D."/>
            <person name="Whalen J."/>
            <person name="Stevens K."/>
            <person name="Paul R."/>
            <person name="Butterfield T."/>
            <person name="Britton M."/>
            <person name="Reagan R."/>
            <person name="Chakraborty S."/>
            <person name="Walawage S.L."/>
            <person name="Vasquez-Gross H.A."/>
            <person name="Cardeno C."/>
            <person name="Famula R."/>
            <person name="Pratt K."/>
            <person name="Kuruganti S."/>
            <person name="Aradhya M.K."/>
            <person name="Leslie C.A."/>
            <person name="Dandekar A.M."/>
            <person name="Salzberg S.L."/>
            <person name="Wegrzyn J.L."/>
            <person name="Langley C.H."/>
            <person name="Neale D.B."/>
        </authorList>
    </citation>
    <scope>NUCLEOTIDE SEQUENCE</scope>
    <source>
        <tissue evidence="1">Leaves</tissue>
    </source>
</reference>
<dbReference type="InterPro" id="IPR043502">
    <property type="entry name" value="DNA/RNA_pol_sf"/>
</dbReference>
<protein>
    <recommendedName>
        <fullName evidence="3">Reverse transcriptase</fullName>
    </recommendedName>
</protein>
<proteinExistence type="predicted"/>
<reference evidence="1" key="2">
    <citation type="submission" date="2020-03" db="EMBL/GenBank/DDBJ databases">
        <title>Walnut 2.0.</title>
        <authorList>
            <person name="Marrano A."/>
            <person name="Britton M."/>
            <person name="Zimin A.V."/>
            <person name="Zaini P.A."/>
            <person name="Workman R."/>
            <person name="Puiu D."/>
            <person name="Bianco L."/>
            <person name="Allen B.J."/>
            <person name="Troggio M."/>
            <person name="Leslie C.A."/>
            <person name="Timp W."/>
            <person name="Dendekar A."/>
            <person name="Salzberg S.L."/>
            <person name="Neale D.B."/>
        </authorList>
    </citation>
    <scope>NUCLEOTIDE SEQUENCE</scope>
    <source>
        <tissue evidence="1">Leaves</tissue>
    </source>
</reference>
<evidence type="ECO:0000313" key="2">
    <source>
        <dbReference type="Proteomes" id="UP000619265"/>
    </source>
</evidence>